<dbReference type="CDD" id="cd01949">
    <property type="entry name" value="GGDEF"/>
    <property type="match status" value="1"/>
</dbReference>
<keyword evidence="4" id="KW-1185">Reference proteome</keyword>
<feature type="transmembrane region" description="Helical" evidence="1">
    <location>
        <begin position="150"/>
        <end position="171"/>
    </location>
</feature>
<feature type="domain" description="GGDEF" evidence="2">
    <location>
        <begin position="372"/>
        <end position="503"/>
    </location>
</feature>
<feature type="transmembrane region" description="Helical" evidence="1">
    <location>
        <begin position="119"/>
        <end position="138"/>
    </location>
</feature>
<accession>A0A7Y9J1Q5</accession>
<gene>
    <name evidence="3" type="ORF">BJ968_002859</name>
</gene>
<keyword evidence="1" id="KW-1133">Transmembrane helix</keyword>
<evidence type="ECO:0000256" key="1">
    <source>
        <dbReference type="SAM" id="Phobius"/>
    </source>
</evidence>
<organism evidence="3 4">
    <name type="scientific">Kineococcus aurantiacus</name>
    <dbReference type="NCBI Taxonomy" id="37633"/>
    <lineage>
        <taxon>Bacteria</taxon>
        <taxon>Bacillati</taxon>
        <taxon>Actinomycetota</taxon>
        <taxon>Actinomycetes</taxon>
        <taxon>Kineosporiales</taxon>
        <taxon>Kineosporiaceae</taxon>
        <taxon>Kineococcus</taxon>
    </lineage>
</organism>
<feature type="transmembrane region" description="Helical" evidence="1">
    <location>
        <begin position="40"/>
        <end position="58"/>
    </location>
</feature>
<dbReference type="InterPro" id="IPR029787">
    <property type="entry name" value="Nucleotide_cyclase"/>
</dbReference>
<comment type="caution">
    <text evidence="3">The sequence shown here is derived from an EMBL/GenBank/DDBJ whole genome shotgun (WGS) entry which is preliminary data.</text>
</comment>
<dbReference type="SMART" id="SM00267">
    <property type="entry name" value="GGDEF"/>
    <property type="match status" value="1"/>
</dbReference>
<dbReference type="NCBIfam" id="TIGR00254">
    <property type="entry name" value="GGDEF"/>
    <property type="match status" value="1"/>
</dbReference>
<sequence length="504" mass="52897">MGTDRTRRRPGASALLDGAVFALGLVVLVGAGLWWRAEGADTGLLTALAVTVPVAVVLTRFPLMVTGMASGIYVPFAPVLLFFLLTGYEPPLALLAWTLAALPAYLVDRRSWQSRVFNAGSSMLSSLLATLVVTGAGVQEPVSPAKLLSVLAGAATYYLADTVLSAVSIAVERRKSVWRELAEPGSAIGGALFVLVAVLGYLAAAVNIAMPTWVAYLTVVPGMAVVVAAWAWRRAHQSRRQQRELFEAAVHVHAATDLDELVRVVESHGTALLSGNRLEVRASPPGPGETGCEVDDDHGTKRWLVAPVGTNQQARQFDEVALVSLASLASAAFLRVRMTAETRRMALVDPLTGLPNRRAFTAQLETAVRADAAIAVLFVDLDGFKAVNDTLGHAAGDELLTETARRLRETCGAGAFPARLGGDEFAIVLPDLFPGVADDVAVALVDRLREPFLLAAGPATISASVGITASEPGDDADALLSRADAAMYVAKRAGGDAHVLAADS</sequence>
<keyword evidence="1" id="KW-0472">Membrane</keyword>
<reference evidence="3 4" key="1">
    <citation type="submission" date="2020-07" db="EMBL/GenBank/DDBJ databases">
        <title>Sequencing the genomes of 1000 actinobacteria strains.</title>
        <authorList>
            <person name="Klenk H.-P."/>
        </authorList>
    </citation>
    <scope>NUCLEOTIDE SEQUENCE [LARGE SCALE GENOMIC DNA]</scope>
    <source>
        <strain evidence="3 4">DSM 7487</strain>
    </source>
</reference>
<dbReference type="SUPFAM" id="SSF55073">
    <property type="entry name" value="Nucleotide cyclase"/>
    <property type="match status" value="1"/>
</dbReference>
<name>A0A7Y9J1Q5_9ACTN</name>
<dbReference type="InterPro" id="IPR052155">
    <property type="entry name" value="Biofilm_reg_signaling"/>
</dbReference>
<dbReference type="InterPro" id="IPR000160">
    <property type="entry name" value="GGDEF_dom"/>
</dbReference>
<evidence type="ECO:0000313" key="3">
    <source>
        <dbReference type="EMBL" id="NYD23319.1"/>
    </source>
</evidence>
<evidence type="ECO:0000259" key="2">
    <source>
        <dbReference type="PROSITE" id="PS50887"/>
    </source>
</evidence>
<dbReference type="RefSeq" id="WP_179752956.1">
    <property type="nucleotide sequence ID" value="NZ_JACCBB010000001.1"/>
</dbReference>
<dbReference type="EMBL" id="JACCBB010000001">
    <property type="protein sequence ID" value="NYD23319.1"/>
    <property type="molecule type" value="Genomic_DNA"/>
</dbReference>
<evidence type="ECO:0000313" key="4">
    <source>
        <dbReference type="Proteomes" id="UP000521922"/>
    </source>
</evidence>
<dbReference type="PROSITE" id="PS50887">
    <property type="entry name" value="GGDEF"/>
    <property type="match status" value="1"/>
</dbReference>
<protein>
    <submittedName>
        <fullName evidence="3">Diguanylate cyclase (GGDEF)-like protein</fullName>
    </submittedName>
</protein>
<keyword evidence="1" id="KW-0812">Transmembrane</keyword>
<dbReference type="PANTHER" id="PTHR44757">
    <property type="entry name" value="DIGUANYLATE CYCLASE DGCP"/>
    <property type="match status" value="1"/>
</dbReference>
<dbReference type="InterPro" id="IPR043128">
    <property type="entry name" value="Rev_trsase/Diguanyl_cyclase"/>
</dbReference>
<feature type="transmembrane region" description="Helical" evidence="1">
    <location>
        <begin position="12"/>
        <end position="34"/>
    </location>
</feature>
<dbReference type="AlphaFoldDB" id="A0A7Y9J1Q5"/>
<dbReference type="Proteomes" id="UP000521922">
    <property type="component" value="Unassembled WGS sequence"/>
</dbReference>
<dbReference type="Gene3D" id="3.30.70.270">
    <property type="match status" value="1"/>
</dbReference>
<feature type="transmembrane region" description="Helical" evidence="1">
    <location>
        <begin position="187"/>
        <end position="207"/>
    </location>
</feature>
<dbReference type="PANTHER" id="PTHR44757:SF2">
    <property type="entry name" value="BIOFILM ARCHITECTURE MAINTENANCE PROTEIN MBAA"/>
    <property type="match status" value="1"/>
</dbReference>
<feature type="transmembrane region" description="Helical" evidence="1">
    <location>
        <begin position="213"/>
        <end position="232"/>
    </location>
</feature>
<dbReference type="Pfam" id="PF00990">
    <property type="entry name" value="GGDEF"/>
    <property type="match status" value="1"/>
</dbReference>
<proteinExistence type="predicted"/>